<proteinExistence type="predicted"/>
<organism evidence="1 2">
    <name type="scientific">Trifolium medium</name>
    <dbReference type="NCBI Taxonomy" id="97028"/>
    <lineage>
        <taxon>Eukaryota</taxon>
        <taxon>Viridiplantae</taxon>
        <taxon>Streptophyta</taxon>
        <taxon>Embryophyta</taxon>
        <taxon>Tracheophyta</taxon>
        <taxon>Spermatophyta</taxon>
        <taxon>Magnoliopsida</taxon>
        <taxon>eudicotyledons</taxon>
        <taxon>Gunneridae</taxon>
        <taxon>Pentapetalae</taxon>
        <taxon>rosids</taxon>
        <taxon>fabids</taxon>
        <taxon>Fabales</taxon>
        <taxon>Fabaceae</taxon>
        <taxon>Papilionoideae</taxon>
        <taxon>50 kb inversion clade</taxon>
        <taxon>NPAAA clade</taxon>
        <taxon>Hologalegina</taxon>
        <taxon>IRL clade</taxon>
        <taxon>Trifolieae</taxon>
        <taxon>Trifolium</taxon>
    </lineage>
</organism>
<sequence>DSGWGHLIQLPENKNQEGLGFIPKPSTKKGKSSDEVFGPFGSIFRSAGFIHSPPETNAIIEYEDEEEPPSFVTPGGICRNWTAVDVPSVVPLF</sequence>
<accession>A0A392T540</accession>
<dbReference type="EMBL" id="LXQA010509048">
    <property type="protein sequence ID" value="MCI56233.1"/>
    <property type="molecule type" value="Genomic_DNA"/>
</dbReference>
<feature type="non-terminal residue" evidence="1">
    <location>
        <position position="1"/>
    </location>
</feature>
<dbReference type="Proteomes" id="UP000265520">
    <property type="component" value="Unassembled WGS sequence"/>
</dbReference>
<evidence type="ECO:0000313" key="2">
    <source>
        <dbReference type="Proteomes" id="UP000265520"/>
    </source>
</evidence>
<comment type="caution">
    <text evidence="1">The sequence shown here is derived from an EMBL/GenBank/DDBJ whole genome shotgun (WGS) entry which is preliminary data.</text>
</comment>
<protein>
    <submittedName>
        <fullName evidence="1">Uncharacterized protein</fullName>
    </submittedName>
</protein>
<name>A0A392T540_9FABA</name>
<keyword evidence="2" id="KW-1185">Reference proteome</keyword>
<evidence type="ECO:0000313" key="1">
    <source>
        <dbReference type="EMBL" id="MCI56233.1"/>
    </source>
</evidence>
<dbReference type="AlphaFoldDB" id="A0A392T540"/>
<feature type="non-terminal residue" evidence="1">
    <location>
        <position position="93"/>
    </location>
</feature>
<reference evidence="1 2" key="1">
    <citation type="journal article" date="2018" name="Front. Plant Sci.">
        <title>Red Clover (Trifolium pratense) and Zigzag Clover (T. medium) - A Picture of Genomic Similarities and Differences.</title>
        <authorList>
            <person name="Dluhosova J."/>
            <person name="Istvanek J."/>
            <person name="Nedelnik J."/>
            <person name="Repkova J."/>
        </authorList>
    </citation>
    <scope>NUCLEOTIDE SEQUENCE [LARGE SCALE GENOMIC DNA]</scope>
    <source>
        <strain evidence="2">cv. 10/8</strain>
        <tissue evidence="1">Leaf</tissue>
    </source>
</reference>